<evidence type="ECO:0000256" key="1">
    <source>
        <dbReference type="SAM" id="Phobius"/>
    </source>
</evidence>
<reference evidence="3 4" key="2">
    <citation type="journal article" date="2010" name="Nature">
        <title>Comparative genomics reveals mobile pathogenicity chromosomes in Fusarium.</title>
        <authorList>
            <person name="Ma L.J."/>
            <person name="van der Does H.C."/>
            <person name="Borkovich K.A."/>
            <person name="Coleman J.J."/>
            <person name="Daboussi M.J."/>
            <person name="Di Pietro A."/>
            <person name="Dufresne M."/>
            <person name="Freitag M."/>
            <person name="Grabherr M."/>
            <person name="Henrissat B."/>
            <person name="Houterman P.M."/>
            <person name="Kang S."/>
            <person name="Shim W.B."/>
            <person name="Woloshuk C."/>
            <person name="Xie X."/>
            <person name="Xu J.R."/>
            <person name="Antoniw J."/>
            <person name="Baker S.E."/>
            <person name="Bluhm B.H."/>
            <person name="Breakspear A."/>
            <person name="Brown D.W."/>
            <person name="Butchko R.A."/>
            <person name="Chapman S."/>
            <person name="Coulson R."/>
            <person name="Coutinho P.M."/>
            <person name="Danchin E.G."/>
            <person name="Diener A."/>
            <person name="Gale L.R."/>
            <person name="Gardiner D.M."/>
            <person name="Goff S."/>
            <person name="Hammond-Kosack K.E."/>
            <person name="Hilburn K."/>
            <person name="Hua-Van A."/>
            <person name="Jonkers W."/>
            <person name="Kazan K."/>
            <person name="Kodira C.D."/>
            <person name="Koehrsen M."/>
            <person name="Kumar L."/>
            <person name="Lee Y.H."/>
            <person name="Li L."/>
            <person name="Manners J.M."/>
            <person name="Miranda-Saavedra D."/>
            <person name="Mukherjee M."/>
            <person name="Park G."/>
            <person name="Park J."/>
            <person name="Park S.Y."/>
            <person name="Proctor R.H."/>
            <person name="Regev A."/>
            <person name="Ruiz-Roldan M.C."/>
            <person name="Sain D."/>
            <person name="Sakthikumar S."/>
            <person name="Sykes S."/>
            <person name="Schwartz D.C."/>
            <person name="Turgeon B.G."/>
            <person name="Wapinski I."/>
            <person name="Yoder O."/>
            <person name="Young S."/>
            <person name="Zeng Q."/>
            <person name="Zhou S."/>
            <person name="Galagan J."/>
            <person name="Cuomo C.A."/>
            <person name="Kistler H.C."/>
            <person name="Rep M."/>
        </authorList>
    </citation>
    <scope>GENOME REANNOTATION</scope>
    <source>
        <strain evidence="4">ATCC MYA-4620 / CBS 123657 / FGSC 9075 / NRRL 31084 / PH-1</strain>
        <strain evidence="3">PH-1 / ATCC MYA-4620 / FGSC 9075 / NRRL 31084</strain>
    </source>
</reference>
<keyword evidence="1" id="KW-0812">Transmembrane</keyword>
<keyword evidence="1" id="KW-0472">Membrane</keyword>
<feature type="transmembrane region" description="Helical" evidence="1">
    <location>
        <begin position="24"/>
        <end position="46"/>
    </location>
</feature>
<dbReference type="InParanoid" id="A0A098DCH8"/>
<name>A0A098DCH8_GIBZE</name>
<evidence type="ECO:0000313" key="2">
    <source>
        <dbReference type="EMBL" id="CEF76155.1"/>
    </source>
</evidence>
<evidence type="ECO:0000313" key="3">
    <source>
        <dbReference type="EnsemblFungi" id="CEF76155"/>
    </source>
</evidence>
<accession>A0A098DCH8</accession>
<reference evidence="3 4" key="1">
    <citation type="journal article" date="2007" name="Science">
        <title>The Fusarium graminearum genome reveals a link between localized polymorphism and pathogen specialization.</title>
        <authorList>
            <person name="Cuomo C.A."/>
            <person name="Gueldener U."/>
            <person name="Xu J.-R."/>
            <person name="Trail F."/>
            <person name="Turgeon B.G."/>
            <person name="Di Pietro A."/>
            <person name="Walton J.D."/>
            <person name="Ma L.-J."/>
            <person name="Baker S.E."/>
            <person name="Rep M."/>
            <person name="Adam G."/>
            <person name="Antoniw J."/>
            <person name="Baldwin T."/>
            <person name="Calvo S.E."/>
            <person name="Chang Y.-L."/>
            <person name="DeCaprio D."/>
            <person name="Gale L.R."/>
            <person name="Gnerre S."/>
            <person name="Goswami R.S."/>
            <person name="Hammond-Kosack K."/>
            <person name="Harris L.J."/>
            <person name="Hilburn K."/>
            <person name="Kennell J.C."/>
            <person name="Kroken S."/>
            <person name="Magnuson J.K."/>
            <person name="Mannhaupt G."/>
            <person name="Mauceli E.W."/>
            <person name="Mewes H.-W."/>
            <person name="Mitterbauer R."/>
            <person name="Muehlbauer G."/>
            <person name="Muensterkoetter M."/>
            <person name="Nelson D."/>
            <person name="O'Donnell K."/>
            <person name="Ouellet T."/>
            <person name="Qi W."/>
            <person name="Quesneville H."/>
            <person name="Roncero M.I.G."/>
            <person name="Seong K.-Y."/>
            <person name="Tetko I.V."/>
            <person name="Urban M."/>
            <person name="Waalwijk C."/>
            <person name="Ward T.J."/>
            <person name="Yao J."/>
            <person name="Birren B.W."/>
            <person name="Kistler H.C."/>
        </authorList>
    </citation>
    <scope>NUCLEOTIDE SEQUENCE [LARGE SCALE GENOMIC DNA]</scope>
    <source>
        <strain evidence="4">ATCC MYA-4620 / CBS 123657 / FGSC 9075 / NRRL 31084 / PH-1</strain>
        <strain evidence="3">PH-1 / ATCC MYA-4620 / FGSC 9075 / NRRL 31084</strain>
    </source>
</reference>
<keyword evidence="4" id="KW-1185">Reference proteome</keyword>
<protein>
    <submittedName>
        <fullName evidence="2">Chromosome 1, complete genome</fullName>
    </submittedName>
</protein>
<dbReference type="AlphaFoldDB" id="A0A098DCH8"/>
<evidence type="ECO:0000313" key="4">
    <source>
        <dbReference type="Proteomes" id="UP000070720"/>
    </source>
</evidence>
<proteinExistence type="predicted"/>
<dbReference type="EnsemblFungi" id="CEF76155">
    <property type="protein sequence ID" value="CEF76155"/>
    <property type="gene ID" value="FGRRES_10689_M"/>
</dbReference>
<dbReference type="EMBL" id="HG970332">
    <property type="protein sequence ID" value="CEF76155.1"/>
    <property type="molecule type" value="Genomic_DNA"/>
</dbReference>
<organism evidence="2 4">
    <name type="scientific">Gibberella zeae (strain ATCC MYA-4620 / CBS 123657 / FGSC 9075 / NRRL 31084 / PH-1)</name>
    <name type="common">Wheat head blight fungus</name>
    <name type="synonym">Fusarium graminearum</name>
    <dbReference type="NCBI Taxonomy" id="229533"/>
    <lineage>
        <taxon>Eukaryota</taxon>
        <taxon>Fungi</taxon>
        <taxon>Dikarya</taxon>
        <taxon>Ascomycota</taxon>
        <taxon>Pezizomycotina</taxon>
        <taxon>Sordariomycetes</taxon>
        <taxon>Hypocreomycetidae</taxon>
        <taxon>Hypocreales</taxon>
        <taxon>Nectriaceae</taxon>
        <taxon>Fusarium</taxon>
    </lineage>
</organism>
<dbReference type="Proteomes" id="UP000070720">
    <property type="component" value="Chromosome 1"/>
</dbReference>
<dbReference type="VEuPathDB" id="FungiDB:FGRAMPH1_01G08705"/>
<keyword evidence="1" id="KW-1133">Transmembrane helix</keyword>
<reference evidence="3" key="4">
    <citation type="submission" date="2017-01" db="UniProtKB">
        <authorList>
            <consortium name="EnsemblFungi"/>
        </authorList>
    </citation>
    <scope>IDENTIFICATION</scope>
    <source>
        <strain evidence="3">PH-1 / ATCC MYA-4620 / FGSC 9075 / NRRL 31084</strain>
    </source>
</reference>
<sequence length="155" mass="18025">MASNTVAQRQDRTYYLQYRYQMRMILVSLKAVFYQSCVGSAIFYVWELQTQYHFAVFRALVLSCRICHNWTSSYIPLCVTPIFPELVDVESPEDGGILVNVQMEQFLEFLVSSSAVKMGINRPFPRFKIIFEPSSKLTFLSFSETKMPLMSENNK</sequence>
<reference evidence="2 4" key="3">
    <citation type="journal article" date="2015" name="BMC Genomics">
        <title>The completed genome sequence of the pathogenic ascomycete fungus Fusarium graminearum.</title>
        <authorList>
            <person name="King R."/>
            <person name="Urban M."/>
            <person name="Hammond-Kosack M.C."/>
            <person name="Hassani-Pak K."/>
            <person name="Hammond-Kosack K.E."/>
        </authorList>
    </citation>
    <scope>NUCLEOTIDE SEQUENCE [LARGE SCALE GENOMIC DNA]</scope>
    <source>
        <strain evidence="4">ATCC MYA-4620 / CBS 123657 / FGSC 9075 / NRRL 31084 / PH-1</strain>
        <strain evidence="2">PH-1</strain>
    </source>
</reference>
<gene>
    <name evidence="2" type="ORF">FGRAMPH1_01T08705</name>
</gene>
<accession>A0A0E0RY30</accession>